<proteinExistence type="predicted"/>
<reference evidence="2 3" key="1">
    <citation type="journal article" date="2012" name="Genome Biol.">
        <title>Genome and low-iron response of an oceanic diatom adapted to chronic iron limitation.</title>
        <authorList>
            <person name="Lommer M."/>
            <person name="Specht M."/>
            <person name="Roy A.S."/>
            <person name="Kraemer L."/>
            <person name="Andreson R."/>
            <person name="Gutowska M.A."/>
            <person name="Wolf J."/>
            <person name="Bergner S.V."/>
            <person name="Schilhabel M.B."/>
            <person name="Klostermeier U.C."/>
            <person name="Beiko R.G."/>
            <person name="Rosenstiel P."/>
            <person name="Hippler M."/>
            <person name="Laroche J."/>
        </authorList>
    </citation>
    <scope>NUCLEOTIDE SEQUENCE [LARGE SCALE GENOMIC DNA]</scope>
    <source>
        <strain evidence="2 3">CCMP1005</strain>
    </source>
</reference>
<name>K0RFE1_THAOC</name>
<protein>
    <recommendedName>
        <fullName evidence="4">Asparagine synthetase domain-containing protein</fullName>
    </recommendedName>
</protein>
<dbReference type="InterPro" id="IPR014729">
    <property type="entry name" value="Rossmann-like_a/b/a_fold"/>
</dbReference>
<evidence type="ECO:0008006" key="4">
    <source>
        <dbReference type="Google" id="ProtNLM"/>
    </source>
</evidence>
<dbReference type="SUPFAM" id="SSF52402">
    <property type="entry name" value="Adenine nucleotide alpha hydrolases-like"/>
    <property type="match status" value="1"/>
</dbReference>
<keyword evidence="3" id="KW-1185">Reference proteome</keyword>
<dbReference type="PANTHER" id="PTHR43169">
    <property type="entry name" value="EXSB FAMILY PROTEIN"/>
    <property type="match status" value="1"/>
</dbReference>
<dbReference type="InterPro" id="IPR052188">
    <property type="entry name" value="Ni-pincer_cofactor_biosynth"/>
</dbReference>
<feature type="region of interest" description="Disordered" evidence="1">
    <location>
        <begin position="1"/>
        <end position="83"/>
    </location>
</feature>
<evidence type="ECO:0000313" key="3">
    <source>
        <dbReference type="Proteomes" id="UP000266841"/>
    </source>
</evidence>
<feature type="non-terminal residue" evidence="2">
    <location>
        <position position="1"/>
    </location>
</feature>
<sequence length="323" mass="34709">DESESPTSPIDDEWECGARGEEPSRSRGAEERGGMEEWRNGGMEAHPRRKSEPEPNRTGQSVVKVTHSARQTNPPPTSSETTQLVDNLLLRTSQMVKKSDANIVAYSGGVDSSLVAALVQRTFSDSEGLESSSVVRDDDNGSSTSGSVLAILGISPAVPKSQILMARKVADKIGIPLREVQTREGSDERYLLNDGQACYVCKTHLYSTLQLVAESALEIGVAGAEEDLQRKVVMFNGTNLEDTKDPTRLGLLAASEFEVHSPLDCVTKDQVRQAARHLGLPNWNSAASPCLRSRLAMNVLATEGLLKSCGACRSLCQASLGLG</sequence>
<dbReference type="Gene3D" id="3.40.50.620">
    <property type="entry name" value="HUPs"/>
    <property type="match status" value="1"/>
</dbReference>
<dbReference type="PANTHER" id="PTHR43169:SF2">
    <property type="entry name" value="NAD_GMP SYNTHASE DOMAIN-CONTAINING PROTEIN"/>
    <property type="match status" value="1"/>
</dbReference>
<evidence type="ECO:0000313" key="2">
    <source>
        <dbReference type="EMBL" id="EJK45252.1"/>
    </source>
</evidence>
<evidence type="ECO:0000256" key="1">
    <source>
        <dbReference type="SAM" id="MobiDB-lite"/>
    </source>
</evidence>
<organism evidence="2 3">
    <name type="scientific">Thalassiosira oceanica</name>
    <name type="common">Marine diatom</name>
    <dbReference type="NCBI Taxonomy" id="159749"/>
    <lineage>
        <taxon>Eukaryota</taxon>
        <taxon>Sar</taxon>
        <taxon>Stramenopiles</taxon>
        <taxon>Ochrophyta</taxon>
        <taxon>Bacillariophyta</taxon>
        <taxon>Coscinodiscophyceae</taxon>
        <taxon>Thalassiosirophycidae</taxon>
        <taxon>Thalassiosirales</taxon>
        <taxon>Thalassiosiraceae</taxon>
        <taxon>Thalassiosira</taxon>
    </lineage>
</organism>
<dbReference type="AlphaFoldDB" id="K0RFE1"/>
<comment type="caution">
    <text evidence="2">The sequence shown here is derived from an EMBL/GenBank/DDBJ whole genome shotgun (WGS) entry which is preliminary data.</text>
</comment>
<dbReference type="Proteomes" id="UP000266841">
    <property type="component" value="Unassembled WGS sequence"/>
</dbReference>
<dbReference type="EMBL" id="AGNL01048655">
    <property type="protein sequence ID" value="EJK45252.1"/>
    <property type="molecule type" value="Genomic_DNA"/>
</dbReference>
<feature type="compositionally biased region" description="Basic and acidic residues" evidence="1">
    <location>
        <begin position="16"/>
        <end position="39"/>
    </location>
</feature>
<feature type="compositionally biased region" description="Polar residues" evidence="1">
    <location>
        <begin position="57"/>
        <end position="83"/>
    </location>
</feature>
<accession>K0RFE1</accession>
<gene>
    <name evidence="2" type="ORF">THAOC_36137</name>
</gene>
<feature type="compositionally biased region" description="Acidic residues" evidence="1">
    <location>
        <begin position="1"/>
        <end position="15"/>
    </location>
</feature>
<dbReference type="OrthoDB" id="42985at2759"/>
<dbReference type="eggNOG" id="ENOG502RYIH">
    <property type="taxonomic scope" value="Eukaryota"/>
</dbReference>